<proteinExistence type="inferred from homology"/>
<feature type="transmembrane region" description="Helical" evidence="9">
    <location>
        <begin position="198"/>
        <end position="220"/>
    </location>
</feature>
<evidence type="ECO:0000256" key="1">
    <source>
        <dbReference type="ARBA" id="ARBA00004477"/>
    </source>
</evidence>
<dbReference type="InterPro" id="IPR019388">
    <property type="entry name" value="FIT"/>
</dbReference>
<gene>
    <name evidence="8" type="primary">YFT2</name>
    <name evidence="8" type="synonym">FIT2A</name>
    <name evidence="10" type="ORF">BN860_01706g</name>
</gene>
<protein>
    <recommendedName>
        <fullName evidence="8">Acyl-coenzyme A diphosphatase YFT2</fullName>
        <ecNumber evidence="8">3.6.1.-</ecNumber>
    </recommendedName>
    <alternativeName>
        <fullName evidence="8">FIT family protein YFT2</fullName>
    </alternativeName>
</protein>
<sequence>MRLIAPDWKKAGTIYPIELIVGCTIAVIVGEDRLERQKKEYYFLGSRNIINQIFAYRGNIIWTILFCGIAFMQIYLRSHLPDLLARDVRTAVRSPTAKLIKQYAVKIILKNVLLTLIFLLIDNLFIVTGGSCSDLSGTRSAERCRQNGGRWEGGFDISGHFCFLVNVSMILWVELTYLHSWLVEEDMLGQLDMSFKGIVTLTVFTLFTWAFILMVTSIYYHSFLEKILGCAMGYFCPFVMYCCVPRSVRLKRWLY</sequence>
<evidence type="ECO:0000256" key="3">
    <source>
        <dbReference type="ARBA" id="ARBA00022801"/>
    </source>
</evidence>
<feature type="transmembrane region" description="Helical" evidence="9">
    <location>
        <begin position="157"/>
        <end position="178"/>
    </location>
</feature>
<evidence type="ECO:0000256" key="4">
    <source>
        <dbReference type="ARBA" id="ARBA00022824"/>
    </source>
</evidence>
<dbReference type="Pfam" id="PF10261">
    <property type="entry name" value="FIT"/>
    <property type="match status" value="2"/>
</dbReference>
<dbReference type="GO" id="GO:0140042">
    <property type="term" value="P:lipid droplet formation"/>
    <property type="evidence" value="ECO:0007669"/>
    <property type="project" value="UniProtKB-UniRule"/>
</dbReference>
<feature type="transmembrane region" description="Helical" evidence="9">
    <location>
        <begin position="49"/>
        <end position="76"/>
    </location>
</feature>
<keyword evidence="5 8" id="KW-1133">Transmembrane helix</keyword>
<dbReference type="PANTHER" id="PTHR23129">
    <property type="entry name" value="ACYL-COENZYME A DIPHOSPHATASE FITM2"/>
    <property type="match status" value="1"/>
</dbReference>
<feature type="transmembrane region" description="Helical" evidence="9">
    <location>
        <begin position="226"/>
        <end position="244"/>
    </location>
</feature>
<dbReference type="EMBL" id="HG316456">
    <property type="protein sequence ID" value="CDF88777.1"/>
    <property type="molecule type" value="Genomic_DNA"/>
</dbReference>
<dbReference type="OrthoDB" id="5579088at2759"/>
<evidence type="ECO:0000256" key="5">
    <source>
        <dbReference type="ARBA" id="ARBA00022989"/>
    </source>
</evidence>
<keyword evidence="8" id="KW-0444">Lipid biosynthesis</keyword>
<dbReference type="GO" id="GO:0005789">
    <property type="term" value="C:endoplasmic reticulum membrane"/>
    <property type="evidence" value="ECO:0007669"/>
    <property type="project" value="UniProtKB-SubCell"/>
</dbReference>
<comment type="catalytic activity">
    <reaction evidence="8">
        <text>hexadecanoyl-CoA + H2O = S-hexadecanoyl-4'-phosphopantetheine + adenosine 3',5'-bisphosphate + 2 H(+)</text>
        <dbReference type="Rhea" id="RHEA:50032"/>
        <dbReference type="ChEBI" id="CHEBI:15377"/>
        <dbReference type="ChEBI" id="CHEBI:15378"/>
        <dbReference type="ChEBI" id="CHEBI:57379"/>
        <dbReference type="ChEBI" id="CHEBI:58343"/>
        <dbReference type="ChEBI" id="CHEBI:132018"/>
    </reaction>
</comment>
<evidence type="ECO:0000313" key="10">
    <source>
        <dbReference type="EMBL" id="CDF88777.1"/>
    </source>
</evidence>
<feature type="active site" evidence="8">
    <location>
        <position position="160"/>
    </location>
</feature>
<reference evidence="11" key="1">
    <citation type="journal article" date="2013" name="Genome Announc.">
        <title>Genome sequence of the food spoilage yeast Zygosaccharomyces bailii CLIB 213(T).</title>
        <authorList>
            <person name="Galeote V."/>
            <person name="Bigey F."/>
            <person name="Devillers H."/>
            <person name="Neuveglise C."/>
            <person name="Dequin S."/>
        </authorList>
    </citation>
    <scope>NUCLEOTIDE SEQUENCE [LARGE SCALE GENOMIC DNA]</scope>
    <source>
        <strain evidence="11">CLIB 213 / ATCC 58445 / CBS 680 / CCRC 21525 / NBRC 1098 / NCYC 1416 / NRRL Y-2227</strain>
    </source>
</reference>
<keyword evidence="4 8" id="KW-0256">Endoplasmic reticulum</keyword>
<comment type="catalytic activity">
    <reaction evidence="8">
        <text>(5Z,8Z,11Z,14Z)-eicosatetraenoyl-CoA + H2O = S-(5Z,8Z,11Z,14Z-eicosatetraenoyl)-4'-phosphopantetheine + adenosine 3',5'-bisphosphate + 2 H(+)</text>
        <dbReference type="Rhea" id="RHEA:65568"/>
        <dbReference type="ChEBI" id="CHEBI:15377"/>
        <dbReference type="ChEBI" id="CHEBI:15378"/>
        <dbReference type="ChEBI" id="CHEBI:57368"/>
        <dbReference type="ChEBI" id="CHEBI:58343"/>
        <dbReference type="ChEBI" id="CHEBI:156554"/>
    </reaction>
</comment>
<dbReference type="HAMAP" id="MF_03232">
    <property type="entry name" value="YFT2"/>
    <property type="match status" value="1"/>
</dbReference>
<organism evidence="10 11">
    <name type="scientific">Zygosaccharomyces bailii (strain CLIB 213 / ATCC 58445 / CBS 680 / BCRC 21525 / NBRC 1098 / NCYC 1416 / NRRL Y-2227)</name>
    <dbReference type="NCBI Taxonomy" id="1333698"/>
    <lineage>
        <taxon>Eukaryota</taxon>
        <taxon>Fungi</taxon>
        <taxon>Dikarya</taxon>
        <taxon>Ascomycota</taxon>
        <taxon>Saccharomycotina</taxon>
        <taxon>Saccharomycetes</taxon>
        <taxon>Saccharomycetales</taxon>
        <taxon>Saccharomycetaceae</taxon>
        <taxon>Zygosaccharomyces</taxon>
    </lineage>
</organism>
<evidence type="ECO:0000256" key="7">
    <source>
        <dbReference type="ARBA" id="ARBA00023136"/>
    </source>
</evidence>
<dbReference type="AlphaFoldDB" id="A0A8J2T677"/>
<keyword evidence="8" id="KW-0594">Phospholipid biosynthesis</keyword>
<comment type="catalytic activity">
    <reaction evidence="8">
        <text>an acyl-CoA + H2O = an acyl-4'-phosphopantetheine + adenosine 3',5'-bisphosphate + 2 H(+)</text>
        <dbReference type="Rhea" id="RHEA:50044"/>
        <dbReference type="ChEBI" id="CHEBI:15377"/>
        <dbReference type="ChEBI" id="CHEBI:15378"/>
        <dbReference type="ChEBI" id="CHEBI:58342"/>
        <dbReference type="ChEBI" id="CHEBI:58343"/>
        <dbReference type="ChEBI" id="CHEBI:132023"/>
    </reaction>
</comment>
<evidence type="ECO:0000256" key="6">
    <source>
        <dbReference type="ARBA" id="ARBA00023098"/>
    </source>
</evidence>
<keyword evidence="6" id="KW-0443">Lipid metabolism</keyword>
<feature type="transmembrane region" description="Helical" evidence="9">
    <location>
        <begin position="103"/>
        <end position="121"/>
    </location>
</feature>
<evidence type="ECO:0000256" key="2">
    <source>
        <dbReference type="ARBA" id="ARBA00022692"/>
    </source>
</evidence>
<dbReference type="EC" id="3.6.1.-" evidence="8"/>
<dbReference type="GO" id="GO:0008654">
    <property type="term" value="P:phospholipid biosynthetic process"/>
    <property type="evidence" value="ECO:0007669"/>
    <property type="project" value="UniProtKB-KW"/>
</dbReference>
<comment type="catalytic activity">
    <reaction evidence="8">
        <text>(9Z)-octadecenoyl-CoA + H2O = S-(9Z-octadecenoyl)-4'-phosphopantetheine + adenosine 3',5'-bisphosphate + 2 H(+)</text>
        <dbReference type="Rhea" id="RHEA:65564"/>
        <dbReference type="ChEBI" id="CHEBI:15377"/>
        <dbReference type="ChEBI" id="CHEBI:15378"/>
        <dbReference type="ChEBI" id="CHEBI:57387"/>
        <dbReference type="ChEBI" id="CHEBI:58343"/>
        <dbReference type="ChEBI" id="CHEBI:156553"/>
    </reaction>
</comment>
<evidence type="ECO:0000256" key="9">
    <source>
        <dbReference type="SAM" id="Phobius"/>
    </source>
</evidence>
<comment type="similarity">
    <text evidence="8">Belongs to the FIT family. Yeast FIT2A/YFT2 subfamily.</text>
</comment>
<feature type="active site" evidence="8">
    <location>
        <position position="221"/>
    </location>
</feature>
<name>A0A8J2T677_ZYGB2</name>
<dbReference type="InterPro" id="IPR046398">
    <property type="entry name" value="YFT2"/>
</dbReference>
<evidence type="ECO:0000313" key="11">
    <source>
        <dbReference type="Proteomes" id="UP000019375"/>
    </source>
</evidence>
<comment type="subcellular location">
    <subcellularLocation>
        <location evidence="1 8">Endoplasmic reticulum membrane</location>
        <topology evidence="1 8">Multi-pass membrane protein</topology>
    </subcellularLocation>
</comment>
<keyword evidence="11" id="KW-1185">Reference proteome</keyword>
<keyword evidence="8" id="KW-1208">Phospholipid metabolism</keyword>
<dbReference type="PANTHER" id="PTHR23129:SF0">
    <property type="entry name" value="ACYL-COENZYME A DIPHOSPHATASE FITM2"/>
    <property type="match status" value="1"/>
</dbReference>
<accession>A0A8J2T677</accession>
<keyword evidence="2 8" id="KW-0812">Transmembrane</keyword>
<comment type="function">
    <text evidence="8">Fatty acyl-coenzyme A (CoA) diphosphatase that hydrolyzes fatty acyl-CoA to yield acyl-4'-phosphopantetheine and adenosine 3',5'-bisphosphate. Preferentially hydrolyzes unsaturated long-chain acyl-CoA substrates in the endoplasmic reticulum (ER) lumen. This catalytic activity is required for maintaining ER structure and for lipid droplets (LDs) biogenesis, which are lipid storage organelles involved in maintaining lipid and energy homeostasis. May directly bind to diacylglycerol (DAGs) and triacylglycerol, which is also important for LD biogenesis. May support directional budding of nacent LDs from the ER into the cytosol by reducing DAG levels at sites of LD formation. May play a role in the regulation of cell morphology and cytoskeletal organization). Involved in phospholipid biosynthesis.</text>
</comment>
<dbReference type="Proteomes" id="UP000019375">
    <property type="component" value="Unassembled WGS sequence"/>
</dbReference>
<keyword evidence="3 8" id="KW-0378">Hydrolase</keyword>
<evidence type="ECO:0000256" key="8">
    <source>
        <dbReference type="HAMAP-Rule" id="MF_03232"/>
    </source>
</evidence>
<keyword evidence="7 8" id="KW-0472">Membrane</keyword>
<dbReference type="GO" id="GO:0010945">
    <property type="term" value="F:coenzyme A diphosphatase activity"/>
    <property type="evidence" value="ECO:0007669"/>
    <property type="project" value="InterPro"/>
</dbReference>